<evidence type="ECO:0000256" key="1">
    <source>
        <dbReference type="SAM" id="MobiDB-lite"/>
    </source>
</evidence>
<name>A0ABV5E6P2_9ACTN</name>
<comment type="caution">
    <text evidence="2">The sequence shown here is derived from an EMBL/GenBank/DDBJ whole genome shotgun (WGS) entry which is preliminary data.</text>
</comment>
<evidence type="ECO:0008006" key="4">
    <source>
        <dbReference type="Google" id="ProtNLM"/>
    </source>
</evidence>
<dbReference type="PROSITE" id="PS51257">
    <property type="entry name" value="PROKAR_LIPOPROTEIN"/>
    <property type="match status" value="1"/>
</dbReference>
<feature type="region of interest" description="Disordered" evidence="1">
    <location>
        <begin position="25"/>
        <end position="46"/>
    </location>
</feature>
<evidence type="ECO:0000313" key="2">
    <source>
        <dbReference type="EMBL" id="MFB8772509.1"/>
    </source>
</evidence>
<proteinExistence type="predicted"/>
<protein>
    <recommendedName>
        <fullName evidence="4">Lipoprotein</fullName>
    </recommendedName>
</protein>
<dbReference type="RefSeq" id="WP_376731450.1">
    <property type="nucleotide sequence ID" value="NZ_JAYMRP010000004.1"/>
</dbReference>
<feature type="region of interest" description="Disordered" evidence="1">
    <location>
        <begin position="108"/>
        <end position="132"/>
    </location>
</feature>
<evidence type="ECO:0000313" key="3">
    <source>
        <dbReference type="Proteomes" id="UP001585080"/>
    </source>
</evidence>
<gene>
    <name evidence="2" type="ORF">VSS16_07135</name>
</gene>
<sequence>MKRSSGARLGATAVVSVLSLTLVTGCSDSGSTDDAKDSGSGSETQAAKALGAAELKKLIVAQGDVEGYKIEPVDDSFAGARSDMKADAKCLPIAHVMSGFAPGEATAETNRMATEDKEPTDAASPSLEDLGEDGFEDAFTSVLNVDMTIVTLSSYDGEGAGETMKSVSDAVEGCAGGFSATSEGEDAKITKVESEDASGSGDESVAFAVTAEMDETEGEPATVHAQVVRHGSTIATYYTLNLGAMMSGGEEVYDVPAAVIDAQAAKLR</sequence>
<reference evidence="2 3" key="1">
    <citation type="submission" date="2024-01" db="EMBL/GenBank/DDBJ databases">
        <title>Genome mining of biosynthetic gene clusters to explore secondary metabolites of Streptomyces sp.</title>
        <authorList>
            <person name="Baig A."/>
            <person name="Ajitkumar Shintre N."/>
            <person name="Kumar H."/>
            <person name="Anbarasu A."/>
            <person name="Ramaiah S."/>
        </authorList>
    </citation>
    <scope>NUCLEOTIDE SEQUENCE [LARGE SCALE GENOMIC DNA]</scope>
    <source>
        <strain evidence="2 3">A57</strain>
    </source>
</reference>
<accession>A0ABV5E6P2</accession>
<dbReference type="EMBL" id="JAYMRP010000004">
    <property type="protein sequence ID" value="MFB8772509.1"/>
    <property type="molecule type" value="Genomic_DNA"/>
</dbReference>
<organism evidence="2 3">
    <name type="scientific">Streptomyces broussonetiae</name>
    <dbReference type="NCBI Taxonomy" id="2686304"/>
    <lineage>
        <taxon>Bacteria</taxon>
        <taxon>Bacillati</taxon>
        <taxon>Actinomycetota</taxon>
        <taxon>Actinomycetes</taxon>
        <taxon>Kitasatosporales</taxon>
        <taxon>Streptomycetaceae</taxon>
        <taxon>Streptomyces</taxon>
    </lineage>
</organism>
<dbReference type="Proteomes" id="UP001585080">
    <property type="component" value="Unassembled WGS sequence"/>
</dbReference>
<keyword evidence="3" id="KW-1185">Reference proteome</keyword>